<sequence>MASPHRRPKNKRAGGGRFLLRNMRA</sequence>
<dbReference type="AlphaFoldDB" id="A0A1R3I4X8"/>
<proteinExistence type="predicted"/>
<dbReference type="Proteomes" id="UP000188268">
    <property type="component" value="Unassembled WGS sequence"/>
</dbReference>
<evidence type="ECO:0000313" key="2">
    <source>
        <dbReference type="EMBL" id="OMO77630.1"/>
    </source>
</evidence>
<accession>A0A1R3I4X8</accession>
<reference evidence="2 3" key="1">
    <citation type="submission" date="2013-09" db="EMBL/GenBank/DDBJ databases">
        <title>Corchorus capsularis genome sequencing.</title>
        <authorList>
            <person name="Alam M."/>
            <person name="Haque M.S."/>
            <person name="Islam M.S."/>
            <person name="Emdad E.M."/>
            <person name="Islam M.M."/>
            <person name="Ahmed B."/>
            <person name="Halim A."/>
            <person name="Hossen Q.M.M."/>
            <person name="Hossain M.Z."/>
            <person name="Ahmed R."/>
            <person name="Khan M.M."/>
            <person name="Islam R."/>
            <person name="Rashid M.M."/>
            <person name="Khan S.A."/>
            <person name="Rahman M.S."/>
            <person name="Alam M."/>
        </authorList>
    </citation>
    <scope>NUCLEOTIDE SEQUENCE [LARGE SCALE GENOMIC DNA]</scope>
    <source>
        <strain evidence="3">cv. CVL-1</strain>
        <tissue evidence="2">Whole seedling</tissue>
    </source>
</reference>
<comment type="caution">
    <text evidence="2">The sequence shown here is derived from an EMBL/GenBank/DDBJ whole genome shotgun (WGS) entry which is preliminary data.</text>
</comment>
<feature type="compositionally biased region" description="Basic residues" evidence="1">
    <location>
        <begin position="1"/>
        <end position="14"/>
    </location>
</feature>
<feature type="region of interest" description="Disordered" evidence="1">
    <location>
        <begin position="1"/>
        <end position="25"/>
    </location>
</feature>
<dbReference type="EMBL" id="AWWV01010701">
    <property type="protein sequence ID" value="OMO77630.1"/>
    <property type="molecule type" value="Genomic_DNA"/>
</dbReference>
<gene>
    <name evidence="2" type="ORF">CCACVL1_14927</name>
</gene>
<keyword evidence="3" id="KW-1185">Reference proteome</keyword>
<evidence type="ECO:0000313" key="3">
    <source>
        <dbReference type="Proteomes" id="UP000188268"/>
    </source>
</evidence>
<name>A0A1R3I4X8_COCAP</name>
<organism evidence="2 3">
    <name type="scientific">Corchorus capsularis</name>
    <name type="common">Jute</name>
    <dbReference type="NCBI Taxonomy" id="210143"/>
    <lineage>
        <taxon>Eukaryota</taxon>
        <taxon>Viridiplantae</taxon>
        <taxon>Streptophyta</taxon>
        <taxon>Embryophyta</taxon>
        <taxon>Tracheophyta</taxon>
        <taxon>Spermatophyta</taxon>
        <taxon>Magnoliopsida</taxon>
        <taxon>eudicotyledons</taxon>
        <taxon>Gunneridae</taxon>
        <taxon>Pentapetalae</taxon>
        <taxon>rosids</taxon>
        <taxon>malvids</taxon>
        <taxon>Malvales</taxon>
        <taxon>Malvaceae</taxon>
        <taxon>Grewioideae</taxon>
        <taxon>Apeibeae</taxon>
        <taxon>Corchorus</taxon>
    </lineage>
</organism>
<protein>
    <submittedName>
        <fullName evidence="2">Uncharacterized protein</fullName>
    </submittedName>
</protein>
<dbReference type="Gramene" id="OMO77630">
    <property type="protein sequence ID" value="OMO77630"/>
    <property type="gene ID" value="CCACVL1_14927"/>
</dbReference>
<evidence type="ECO:0000256" key="1">
    <source>
        <dbReference type="SAM" id="MobiDB-lite"/>
    </source>
</evidence>